<evidence type="ECO:0000313" key="2">
    <source>
        <dbReference type="Ensembl" id="ENSMMDP00005042154.1"/>
    </source>
</evidence>
<reference evidence="2" key="1">
    <citation type="submission" date="2019-06" db="EMBL/GenBank/DDBJ databases">
        <authorList>
            <consortium name="Wellcome Sanger Institute Data Sharing"/>
        </authorList>
    </citation>
    <scope>NUCLEOTIDE SEQUENCE [LARGE SCALE GENOMIC DNA]</scope>
</reference>
<keyword evidence="3" id="KW-1185">Reference proteome</keyword>
<dbReference type="GO" id="GO:0005741">
    <property type="term" value="C:mitochondrial outer membrane"/>
    <property type="evidence" value="ECO:0007669"/>
    <property type="project" value="TreeGrafter"/>
</dbReference>
<dbReference type="Pfam" id="PF04571">
    <property type="entry name" value="Lipin_N"/>
    <property type="match status" value="1"/>
</dbReference>
<dbReference type="GO" id="GO:0045944">
    <property type="term" value="P:positive regulation of transcription by RNA polymerase II"/>
    <property type="evidence" value="ECO:0007669"/>
    <property type="project" value="TreeGrafter"/>
</dbReference>
<dbReference type="AlphaFoldDB" id="A0A668A2S9"/>
<dbReference type="GeneTree" id="ENSGT00940000157219"/>
<dbReference type="GO" id="GO:0009062">
    <property type="term" value="P:fatty acid catabolic process"/>
    <property type="evidence" value="ECO:0007669"/>
    <property type="project" value="TreeGrafter"/>
</dbReference>
<accession>A0A668A2S9</accession>
<reference evidence="2" key="2">
    <citation type="submission" date="2025-08" db="UniProtKB">
        <authorList>
            <consortium name="Ensembl"/>
        </authorList>
    </citation>
    <scope>IDENTIFICATION</scope>
</reference>
<feature type="domain" description="Lipin N-terminal" evidence="1">
    <location>
        <begin position="1"/>
        <end position="96"/>
    </location>
</feature>
<dbReference type="GO" id="GO:0019432">
    <property type="term" value="P:triglyceride biosynthetic process"/>
    <property type="evidence" value="ECO:0007669"/>
    <property type="project" value="TreeGrafter"/>
</dbReference>
<dbReference type="Proteomes" id="UP000472263">
    <property type="component" value="Chromosome 3"/>
</dbReference>
<dbReference type="GO" id="GO:0003713">
    <property type="term" value="F:transcription coactivator activity"/>
    <property type="evidence" value="ECO:0007669"/>
    <property type="project" value="TreeGrafter"/>
</dbReference>
<dbReference type="InterPro" id="IPR026058">
    <property type="entry name" value="LIPIN"/>
</dbReference>
<dbReference type="GO" id="GO:0005634">
    <property type="term" value="C:nucleus"/>
    <property type="evidence" value="ECO:0007669"/>
    <property type="project" value="TreeGrafter"/>
</dbReference>
<dbReference type="PANTHER" id="PTHR12181">
    <property type="entry name" value="LIPIN"/>
    <property type="match status" value="1"/>
</dbReference>
<dbReference type="PANTHER" id="PTHR12181:SF10">
    <property type="entry name" value="PHOSPHATIDATE PHOSPHATASE LPIN1"/>
    <property type="match status" value="1"/>
</dbReference>
<proteinExistence type="predicted"/>
<dbReference type="GO" id="GO:0008195">
    <property type="term" value="F:phosphatidate phosphatase activity"/>
    <property type="evidence" value="ECO:0007669"/>
    <property type="project" value="TreeGrafter"/>
</dbReference>
<dbReference type="Ensembl" id="ENSMMDT00005043009.1">
    <property type="protein sequence ID" value="ENSMMDP00005042154.1"/>
    <property type="gene ID" value="ENSMMDG00005019441.1"/>
</dbReference>
<name>A0A668A2S9_9TELE</name>
<evidence type="ECO:0000313" key="3">
    <source>
        <dbReference type="Proteomes" id="UP000472263"/>
    </source>
</evidence>
<evidence type="ECO:0000259" key="1">
    <source>
        <dbReference type="Pfam" id="PF04571"/>
    </source>
</evidence>
<dbReference type="InParanoid" id="A0A668A2S9"/>
<organism evidence="2 3">
    <name type="scientific">Myripristis murdjan</name>
    <name type="common">pinecone soldierfish</name>
    <dbReference type="NCBI Taxonomy" id="586833"/>
    <lineage>
        <taxon>Eukaryota</taxon>
        <taxon>Metazoa</taxon>
        <taxon>Chordata</taxon>
        <taxon>Craniata</taxon>
        <taxon>Vertebrata</taxon>
        <taxon>Euteleostomi</taxon>
        <taxon>Actinopterygii</taxon>
        <taxon>Neopterygii</taxon>
        <taxon>Teleostei</taxon>
        <taxon>Neoteleostei</taxon>
        <taxon>Acanthomorphata</taxon>
        <taxon>Holocentriformes</taxon>
        <taxon>Holocentridae</taxon>
        <taxon>Myripristis</taxon>
    </lineage>
</organism>
<sequence length="124" mass="13771">MNYVGQLAGQVFVQVKELYRGLNPATLSGCIDVIVVRQPDGSLQCSPFHVRFGKMGVLRSREKVVDIEINGEPVSLHMKLGENGEAFFVKETENTLVQSPLAVSPSFGTVRSVLFADWLLHIRR</sequence>
<protein>
    <recommendedName>
        <fullName evidence="1">Lipin N-terminal domain-containing protein</fullName>
    </recommendedName>
</protein>
<dbReference type="InterPro" id="IPR007651">
    <property type="entry name" value="Lipin_N"/>
</dbReference>
<dbReference type="GO" id="GO:0032869">
    <property type="term" value="P:cellular response to insulin stimulus"/>
    <property type="evidence" value="ECO:0007669"/>
    <property type="project" value="TreeGrafter"/>
</dbReference>
<reference evidence="2" key="3">
    <citation type="submission" date="2025-09" db="UniProtKB">
        <authorList>
            <consortium name="Ensembl"/>
        </authorList>
    </citation>
    <scope>IDENTIFICATION</scope>
</reference>